<accession>A0A1G7TY07</accession>
<name>A0A1G7TY07_9HYPH</name>
<dbReference type="Proteomes" id="UP000199495">
    <property type="component" value="Unassembled WGS sequence"/>
</dbReference>
<reference evidence="1 2" key="1">
    <citation type="submission" date="2016-10" db="EMBL/GenBank/DDBJ databases">
        <authorList>
            <person name="de Groot N.N."/>
        </authorList>
    </citation>
    <scope>NUCLEOTIDE SEQUENCE [LARGE SCALE GENOMIC DNA]</scope>
    <source>
        <strain evidence="1 2">CGMCC 1.10267</strain>
    </source>
</reference>
<dbReference type="EMBL" id="FNCS01000002">
    <property type="protein sequence ID" value="SDG39390.1"/>
    <property type="molecule type" value="Genomic_DNA"/>
</dbReference>
<evidence type="ECO:0000313" key="1">
    <source>
        <dbReference type="EMBL" id="SDG39390.1"/>
    </source>
</evidence>
<dbReference type="STRING" id="440168.SAMN04487974_102376"/>
<gene>
    <name evidence="1" type="ORF">SAMN04487974_102376</name>
</gene>
<dbReference type="OrthoDB" id="7960896at2"/>
<dbReference type="AlphaFoldDB" id="A0A1G7TY07"/>
<dbReference type="RefSeq" id="WP_143009321.1">
    <property type="nucleotide sequence ID" value="NZ_FNCS01000002.1"/>
</dbReference>
<organism evidence="1 2">
    <name type="scientific">Pelagibacterium luteolum</name>
    <dbReference type="NCBI Taxonomy" id="440168"/>
    <lineage>
        <taxon>Bacteria</taxon>
        <taxon>Pseudomonadati</taxon>
        <taxon>Pseudomonadota</taxon>
        <taxon>Alphaproteobacteria</taxon>
        <taxon>Hyphomicrobiales</taxon>
        <taxon>Devosiaceae</taxon>
        <taxon>Pelagibacterium</taxon>
    </lineage>
</organism>
<proteinExistence type="predicted"/>
<sequence>MNADRTGRNSHSIALSFRLGVALALLLVAVLGAGMARADGILGTSPPPLTTLVKFNDRSYDVSYADTVSLEPLATSVVRKIGYGAVTTVNIATTSTGTYSSDGLVSNHVRYPGITAEERPRHYSSRGFGPSGPGFSIFSIGQSPNGGLVFNRVTDRGVRSCVTSGSIASCYRTY</sequence>
<keyword evidence="2" id="KW-1185">Reference proteome</keyword>
<protein>
    <submittedName>
        <fullName evidence="1">Uncharacterized protein</fullName>
    </submittedName>
</protein>
<evidence type="ECO:0000313" key="2">
    <source>
        <dbReference type="Proteomes" id="UP000199495"/>
    </source>
</evidence>